<evidence type="ECO:0000313" key="1">
    <source>
        <dbReference type="EMBL" id="KAB1988286.1"/>
    </source>
</evidence>
<organism evidence="1 2">
    <name type="scientific">Streptomyces triticiradicis</name>
    <dbReference type="NCBI Taxonomy" id="2651189"/>
    <lineage>
        <taxon>Bacteria</taxon>
        <taxon>Bacillati</taxon>
        <taxon>Actinomycetota</taxon>
        <taxon>Actinomycetes</taxon>
        <taxon>Kitasatosporales</taxon>
        <taxon>Streptomycetaceae</taxon>
        <taxon>Streptomyces</taxon>
    </lineage>
</organism>
<protein>
    <submittedName>
        <fullName evidence="1">Uncharacterized protein</fullName>
    </submittedName>
</protein>
<name>A0A7J5DHZ2_9ACTN</name>
<reference evidence="1 2" key="1">
    <citation type="submission" date="2019-09" db="EMBL/GenBank/DDBJ databases">
        <title>Isolation and identification of active actinomycetes.</title>
        <authorList>
            <person name="Yu Z."/>
            <person name="Han C."/>
            <person name="Yu B."/>
        </authorList>
    </citation>
    <scope>NUCLEOTIDE SEQUENCE [LARGE SCALE GENOMIC DNA]</scope>
    <source>
        <strain evidence="1 2">NEAU-H2</strain>
    </source>
</reference>
<dbReference type="EMBL" id="WBKG01000009">
    <property type="protein sequence ID" value="KAB1988286.1"/>
    <property type="molecule type" value="Genomic_DNA"/>
</dbReference>
<proteinExistence type="predicted"/>
<dbReference type="AlphaFoldDB" id="A0A7J5DHZ2"/>
<gene>
    <name evidence="1" type="ORF">F8144_13835</name>
</gene>
<comment type="caution">
    <text evidence="1">The sequence shown here is derived from an EMBL/GenBank/DDBJ whole genome shotgun (WGS) entry which is preliminary data.</text>
</comment>
<keyword evidence="2" id="KW-1185">Reference proteome</keyword>
<dbReference type="Proteomes" id="UP000442990">
    <property type="component" value="Unassembled WGS sequence"/>
</dbReference>
<evidence type="ECO:0000313" key="2">
    <source>
        <dbReference type="Proteomes" id="UP000442990"/>
    </source>
</evidence>
<dbReference type="RefSeq" id="WP_151469599.1">
    <property type="nucleotide sequence ID" value="NZ_WBKG01000009.1"/>
</dbReference>
<sequence length="59" mass="6246">MRTALGLADLAALADTLGVDDPSYEVVVDREAVEDVPCSMSSRGGPRRGVATRRVVSAW</sequence>
<accession>A0A7J5DHZ2</accession>